<dbReference type="RefSeq" id="WP_310275317.1">
    <property type="nucleotide sequence ID" value="NZ_JAVDXW010000001.1"/>
</dbReference>
<protein>
    <submittedName>
        <fullName evidence="2">Plasmid stability protein</fullName>
    </submittedName>
</protein>
<evidence type="ECO:0000313" key="3">
    <source>
        <dbReference type="Proteomes" id="UP001180845"/>
    </source>
</evidence>
<dbReference type="InterPro" id="IPR053853">
    <property type="entry name" value="FitA-like_RHH"/>
</dbReference>
<name>A0AAE3ZGK6_9ACTN</name>
<dbReference type="AlphaFoldDB" id="A0AAE3ZGK6"/>
<dbReference type="Pfam" id="PF22513">
    <property type="entry name" value="FitA-like_RHH"/>
    <property type="match status" value="1"/>
</dbReference>
<keyword evidence="3" id="KW-1185">Reference proteome</keyword>
<sequence>MATIQVRDLSEDSYEIYRKRARAAGQSLQAHVRDVLETEAAKTPKAEVLAAMEEARRNNTGSGVTIESILADKDADRR</sequence>
<evidence type="ECO:0000313" key="2">
    <source>
        <dbReference type="EMBL" id="MDR7303184.1"/>
    </source>
</evidence>
<dbReference type="GO" id="GO:0006355">
    <property type="term" value="P:regulation of DNA-templated transcription"/>
    <property type="evidence" value="ECO:0007669"/>
    <property type="project" value="InterPro"/>
</dbReference>
<gene>
    <name evidence="2" type="ORF">JOF55_003365</name>
</gene>
<evidence type="ECO:0000259" key="1">
    <source>
        <dbReference type="Pfam" id="PF22513"/>
    </source>
</evidence>
<dbReference type="EMBL" id="JAVDXW010000001">
    <property type="protein sequence ID" value="MDR7303184.1"/>
    <property type="molecule type" value="Genomic_DNA"/>
</dbReference>
<feature type="domain" description="Antitoxin FitA-like ribbon-helix-helix" evidence="1">
    <location>
        <begin position="2"/>
        <end position="39"/>
    </location>
</feature>
<organism evidence="2 3">
    <name type="scientific">Haloactinomyces albus</name>
    <dbReference type="NCBI Taxonomy" id="1352928"/>
    <lineage>
        <taxon>Bacteria</taxon>
        <taxon>Bacillati</taxon>
        <taxon>Actinomycetota</taxon>
        <taxon>Actinomycetes</taxon>
        <taxon>Actinopolysporales</taxon>
        <taxon>Actinopolysporaceae</taxon>
        <taxon>Haloactinomyces</taxon>
    </lineage>
</organism>
<dbReference type="InterPro" id="IPR010985">
    <property type="entry name" value="Ribbon_hlx_hlx"/>
</dbReference>
<accession>A0AAE3ZGK6</accession>
<proteinExistence type="predicted"/>
<reference evidence="2" key="1">
    <citation type="submission" date="2023-07" db="EMBL/GenBank/DDBJ databases">
        <title>Sequencing the genomes of 1000 actinobacteria strains.</title>
        <authorList>
            <person name="Klenk H.-P."/>
        </authorList>
    </citation>
    <scope>NUCLEOTIDE SEQUENCE</scope>
    <source>
        <strain evidence="2">DSM 45977</strain>
    </source>
</reference>
<dbReference type="SUPFAM" id="SSF47598">
    <property type="entry name" value="Ribbon-helix-helix"/>
    <property type="match status" value="1"/>
</dbReference>
<comment type="caution">
    <text evidence="2">The sequence shown here is derived from an EMBL/GenBank/DDBJ whole genome shotgun (WGS) entry which is preliminary data.</text>
</comment>
<dbReference type="Proteomes" id="UP001180845">
    <property type="component" value="Unassembled WGS sequence"/>
</dbReference>